<dbReference type="InterPro" id="IPR013549">
    <property type="entry name" value="DUF1731"/>
</dbReference>
<protein>
    <submittedName>
        <fullName evidence="4">NAD-dependent epimerase</fullName>
    </submittedName>
</protein>
<evidence type="ECO:0000313" key="4">
    <source>
        <dbReference type="EMBL" id="AKQ46797.1"/>
    </source>
</evidence>
<dbReference type="PATRIC" id="fig|1379910.4.peg.3502"/>
<dbReference type="SUPFAM" id="SSF51735">
    <property type="entry name" value="NAD(P)-binding Rossmann-fold domains"/>
    <property type="match status" value="1"/>
</dbReference>
<evidence type="ECO:0000259" key="3">
    <source>
        <dbReference type="Pfam" id="PF08338"/>
    </source>
</evidence>
<keyword evidence="5" id="KW-1185">Reference proteome</keyword>
<feature type="domain" description="DUF1731" evidence="3">
    <location>
        <begin position="254"/>
        <end position="299"/>
    </location>
</feature>
<dbReference type="RefSeq" id="WP_048921840.1">
    <property type="nucleotide sequence ID" value="NZ_CP010777.1"/>
</dbReference>
<dbReference type="InterPro" id="IPR001509">
    <property type="entry name" value="Epimerase_deHydtase"/>
</dbReference>
<proteinExistence type="inferred from homology"/>
<feature type="domain" description="NAD-dependent epimerase/dehydratase" evidence="2">
    <location>
        <begin position="4"/>
        <end position="225"/>
    </location>
</feature>
<dbReference type="InterPro" id="IPR036291">
    <property type="entry name" value="NAD(P)-bd_dom_sf"/>
</dbReference>
<gene>
    <name evidence="4" type="ORF">TH63_16055</name>
</gene>
<comment type="similarity">
    <text evidence="1">Belongs to the NAD(P)-dependent epimerase/dehydratase family. SDR39U1 subfamily.</text>
</comment>
<dbReference type="EMBL" id="CP010777">
    <property type="protein sequence ID" value="AKQ46797.1"/>
    <property type="molecule type" value="Genomic_DNA"/>
</dbReference>
<name>A0A0H4VS70_9BACT</name>
<dbReference type="PANTHER" id="PTHR11092">
    <property type="entry name" value="SUGAR NUCLEOTIDE EPIMERASE RELATED"/>
    <property type="match status" value="1"/>
</dbReference>
<sequence length="303" mass="33630">MARIILAGGSGFTGQLLTRHFLARGDEVVILTRTPDKGPTAAQHVYWDATTLGPWAQHLENADVLLNLTGKSVNCRYHEKNKRAILSSRVNATQVLGQALRLLKHPPKVWLNAASATIYRHAQDRPQDERTGEVGKGFSVEVCQAWESTFFGQETPGTRKVALRMAIVLDKDGGVMPYFLNLARFGLGGRQGNGLQCFSWIHAQDLVESIDFLIAHQELEGVFNLASPRPVPNHHFMCAVRQALKAPFGLPATKWMLEIGALVLGTETELLLKSRWVVPTRLLEAGYRFKVNTIEEAVKLCVE</sequence>
<dbReference type="InterPro" id="IPR010099">
    <property type="entry name" value="SDR39U1"/>
</dbReference>
<dbReference type="STRING" id="1379910.TH63_16055"/>
<dbReference type="AlphaFoldDB" id="A0A0H4VS70"/>
<evidence type="ECO:0000259" key="2">
    <source>
        <dbReference type="Pfam" id="PF01370"/>
    </source>
</evidence>
<dbReference type="KEGG" id="ruf:TH63_16055"/>
<accession>A0A0H4VS70</accession>
<dbReference type="Pfam" id="PF08338">
    <property type="entry name" value="DUF1731"/>
    <property type="match status" value="1"/>
</dbReference>
<dbReference type="Pfam" id="PF01370">
    <property type="entry name" value="Epimerase"/>
    <property type="match status" value="1"/>
</dbReference>
<evidence type="ECO:0000256" key="1">
    <source>
        <dbReference type="ARBA" id="ARBA00009353"/>
    </source>
</evidence>
<dbReference type="NCBIfam" id="TIGR01777">
    <property type="entry name" value="yfcH"/>
    <property type="match status" value="1"/>
</dbReference>
<dbReference type="Gene3D" id="3.40.50.720">
    <property type="entry name" value="NAD(P)-binding Rossmann-like Domain"/>
    <property type="match status" value="1"/>
</dbReference>
<dbReference type="Proteomes" id="UP000036458">
    <property type="component" value="Chromosome"/>
</dbReference>
<organism evidence="4 5">
    <name type="scientific">Rufibacter radiotolerans</name>
    <dbReference type="NCBI Taxonomy" id="1379910"/>
    <lineage>
        <taxon>Bacteria</taxon>
        <taxon>Pseudomonadati</taxon>
        <taxon>Bacteroidota</taxon>
        <taxon>Cytophagia</taxon>
        <taxon>Cytophagales</taxon>
        <taxon>Hymenobacteraceae</taxon>
        <taxon>Rufibacter</taxon>
    </lineage>
</organism>
<dbReference type="OrthoDB" id="9801773at2"/>
<dbReference type="PANTHER" id="PTHR11092:SF0">
    <property type="entry name" value="EPIMERASE FAMILY PROTEIN SDR39U1"/>
    <property type="match status" value="1"/>
</dbReference>
<reference evidence="4 5" key="1">
    <citation type="submission" date="2015-01" db="EMBL/GenBank/DDBJ databases">
        <title>Rufibacter sp./DG31D/ whole genome sequencing.</title>
        <authorList>
            <person name="Kim M.K."/>
            <person name="Srinivasan S."/>
            <person name="Lee J.-J."/>
        </authorList>
    </citation>
    <scope>NUCLEOTIDE SEQUENCE [LARGE SCALE GENOMIC DNA]</scope>
    <source>
        <strain evidence="4 5">DG31D</strain>
    </source>
</reference>
<evidence type="ECO:0000313" key="5">
    <source>
        <dbReference type="Proteomes" id="UP000036458"/>
    </source>
</evidence>